<keyword evidence="3" id="KW-1185">Reference proteome</keyword>
<evidence type="ECO:0000256" key="1">
    <source>
        <dbReference type="SAM" id="SignalP"/>
    </source>
</evidence>
<dbReference type="EMBL" id="JACVFC010000001">
    <property type="protein sequence ID" value="MBC9931589.1"/>
    <property type="molecule type" value="Genomic_DNA"/>
</dbReference>
<dbReference type="RefSeq" id="WP_188088603.1">
    <property type="nucleotide sequence ID" value="NZ_JACVFC010000001.1"/>
</dbReference>
<feature type="chain" id="PRO_5046148388" description="WAP domain-containing protein" evidence="1">
    <location>
        <begin position="21"/>
        <end position="79"/>
    </location>
</feature>
<sequence length="79" mass="8371">MKNVFTALVLLLLAAGVATAQDKPGKKAPEKSTTTHKALPCGTPKLAQCKQDSACNKTQGKKSCCMQPSRTAGLRTKRI</sequence>
<protein>
    <recommendedName>
        <fullName evidence="4">WAP domain-containing protein</fullName>
    </recommendedName>
</protein>
<gene>
    <name evidence="2" type="ORF">ICL07_14480</name>
</gene>
<evidence type="ECO:0008006" key="4">
    <source>
        <dbReference type="Google" id="ProtNLM"/>
    </source>
</evidence>
<organism evidence="2 3">
    <name type="scientific">Chitinophaga qingshengii</name>
    <dbReference type="NCBI Taxonomy" id="1569794"/>
    <lineage>
        <taxon>Bacteria</taxon>
        <taxon>Pseudomonadati</taxon>
        <taxon>Bacteroidota</taxon>
        <taxon>Chitinophagia</taxon>
        <taxon>Chitinophagales</taxon>
        <taxon>Chitinophagaceae</taxon>
        <taxon>Chitinophaga</taxon>
    </lineage>
</organism>
<dbReference type="Proteomes" id="UP000659124">
    <property type="component" value="Unassembled WGS sequence"/>
</dbReference>
<evidence type="ECO:0000313" key="2">
    <source>
        <dbReference type="EMBL" id="MBC9931589.1"/>
    </source>
</evidence>
<reference evidence="2 3" key="1">
    <citation type="submission" date="2020-09" db="EMBL/GenBank/DDBJ databases">
        <title>Genome sequences of type strains of Chitinophaga qingshengii and Chitinophaga varians.</title>
        <authorList>
            <person name="Kittiwongwattana C."/>
        </authorList>
    </citation>
    <scope>NUCLEOTIDE SEQUENCE [LARGE SCALE GENOMIC DNA]</scope>
    <source>
        <strain evidence="2 3">JCM 30026</strain>
    </source>
</reference>
<comment type="caution">
    <text evidence="2">The sequence shown here is derived from an EMBL/GenBank/DDBJ whole genome shotgun (WGS) entry which is preliminary data.</text>
</comment>
<evidence type="ECO:0000313" key="3">
    <source>
        <dbReference type="Proteomes" id="UP000659124"/>
    </source>
</evidence>
<accession>A0ABR7TQ90</accession>
<feature type="signal peptide" evidence="1">
    <location>
        <begin position="1"/>
        <end position="20"/>
    </location>
</feature>
<name>A0ABR7TQ90_9BACT</name>
<keyword evidence="1" id="KW-0732">Signal</keyword>
<proteinExistence type="predicted"/>